<feature type="chain" id="PRO_5043433079" evidence="1">
    <location>
        <begin position="21"/>
        <end position="363"/>
    </location>
</feature>
<dbReference type="Proteomes" id="UP001324634">
    <property type="component" value="Chromosome"/>
</dbReference>
<evidence type="ECO:0000313" key="3">
    <source>
        <dbReference type="EMBL" id="WPU63784.1"/>
    </source>
</evidence>
<dbReference type="EMBL" id="CP139487">
    <property type="protein sequence ID" value="WPU63784.1"/>
    <property type="molecule type" value="Genomic_DNA"/>
</dbReference>
<dbReference type="PANTHER" id="PTHR34512">
    <property type="entry name" value="CELL SURFACE PROTEIN"/>
    <property type="match status" value="1"/>
</dbReference>
<gene>
    <name evidence="3" type="ORF">SOO65_13905</name>
</gene>
<keyword evidence="4" id="KW-1185">Reference proteome</keyword>
<feature type="signal peptide" evidence="1">
    <location>
        <begin position="1"/>
        <end position="20"/>
    </location>
</feature>
<name>A0AAX4HKM4_9BACT</name>
<sequence length="363" mass="39953">MKYLALLILLAACGSFKPHAPEKQTRVFNVSWSKNLDSEYVSGNLAIGLGAPRIFNDIVYMGSLDGVMTAYDLESGRVLWQHNEKTPLGGPVEFFKDHVAYGGLSGRLFVRHYLTGQLKYAIDLGAPVESAPLYFNDRMIVYLRGHQIVHMDAETGKILWVYKRAVPVTTTLQRTTKPLVLGNKIIVGFADGFVGALSLEEGLLLWETKLVEQSKFIDVDLNPLLVGGVVVTGSPSGELKAVNPDSGALFRSYGVSVAAHPLLKGEQLVLGTNDGEVILMSVGGEILKRVKVSKQPVSAVGWWKDTIIAASFDGYLRAIDPLTLKIVDEFAMGYDYSAVFSDLVINEEYMAIYSSRNRLYLFH</sequence>
<proteinExistence type="predicted"/>
<evidence type="ECO:0000313" key="4">
    <source>
        <dbReference type="Proteomes" id="UP001324634"/>
    </source>
</evidence>
<reference evidence="3 4" key="1">
    <citation type="submission" date="2023-11" db="EMBL/GenBank/DDBJ databases">
        <title>Peredibacter starrii A3.12.</title>
        <authorList>
            <person name="Mitchell R.J."/>
        </authorList>
    </citation>
    <scope>NUCLEOTIDE SEQUENCE [LARGE SCALE GENOMIC DNA]</scope>
    <source>
        <strain evidence="3 4">A3.12</strain>
    </source>
</reference>
<protein>
    <submittedName>
        <fullName evidence="3">PQQ-binding-like beta-propeller repeat protein</fullName>
    </submittedName>
</protein>
<dbReference type="PANTHER" id="PTHR34512:SF30">
    <property type="entry name" value="OUTER MEMBRANE PROTEIN ASSEMBLY FACTOR BAMB"/>
    <property type="match status" value="1"/>
</dbReference>
<dbReference type="SUPFAM" id="SSF50998">
    <property type="entry name" value="Quinoprotein alcohol dehydrogenase-like"/>
    <property type="match status" value="1"/>
</dbReference>
<dbReference type="RefSeq" id="WP_321391175.1">
    <property type="nucleotide sequence ID" value="NZ_CP139487.1"/>
</dbReference>
<organism evidence="3 4">
    <name type="scientific">Peredibacter starrii</name>
    <dbReference type="NCBI Taxonomy" id="28202"/>
    <lineage>
        <taxon>Bacteria</taxon>
        <taxon>Pseudomonadati</taxon>
        <taxon>Bdellovibrionota</taxon>
        <taxon>Bacteriovoracia</taxon>
        <taxon>Bacteriovoracales</taxon>
        <taxon>Bacteriovoracaceae</taxon>
        <taxon>Peredibacter</taxon>
    </lineage>
</organism>
<dbReference type="InterPro" id="IPR002372">
    <property type="entry name" value="PQQ_rpt_dom"/>
</dbReference>
<dbReference type="InterPro" id="IPR015943">
    <property type="entry name" value="WD40/YVTN_repeat-like_dom_sf"/>
</dbReference>
<accession>A0AAX4HKM4</accession>
<dbReference type="InterPro" id="IPR018391">
    <property type="entry name" value="PQQ_b-propeller_rpt"/>
</dbReference>
<dbReference type="KEGG" id="psti:SOO65_13905"/>
<feature type="domain" description="Pyrrolo-quinoline quinone repeat" evidence="2">
    <location>
        <begin position="65"/>
        <end position="281"/>
    </location>
</feature>
<dbReference type="InterPro" id="IPR011047">
    <property type="entry name" value="Quinoprotein_ADH-like_sf"/>
</dbReference>
<evidence type="ECO:0000256" key="1">
    <source>
        <dbReference type="SAM" id="SignalP"/>
    </source>
</evidence>
<dbReference type="Pfam" id="PF13360">
    <property type="entry name" value="PQQ_2"/>
    <property type="match status" value="1"/>
</dbReference>
<dbReference type="SMART" id="SM00564">
    <property type="entry name" value="PQQ"/>
    <property type="match status" value="6"/>
</dbReference>
<keyword evidence="1" id="KW-0732">Signal</keyword>
<evidence type="ECO:0000259" key="2">
    <source>
        <dbReference type="Pfam" id="PF13360"/>
    </source>
</evidence>
<dbReference type="Gene3D" id="2.130.10.10">
    <property type="entry name" value="YVTN repeat-like/Quinoprotein amine dehydrogenase"/>
    <property type="match status" value="1"/>
</dbReference>
<dbReference type="AlphaFoldDB" id="A0AAX4HKM4"/>